<evidence type="ECO:0000313" key="2">
    <source>
        <dbReference type="Proteomes" id="UP000198862"/>
    </source>
</evidence>
<accession>A0A1I1EPW4</accession>
<dbReference type="AlphaFoldDB" id="A0A1I1EPW4"/>
<evidence type="ECO:0000313" key="1">
    <source>
        <dbReference type="EMBL" id="SFB89199.1"/>
    </source>
</evidence>
<sequence>MKIIPPQYQEIESLFQQVKDQQAKVVTLISSYGAEGTSSVTFSLASKIRSAKKSVLVIELNQFQPIKPKTLGFDEPVGDWCFSDISCQLNIIELKKIPFLSLSGLIDIEIARESNVLSEAILRLQQEFEYILIDMSPAMRVNKMNIPLHIVSKFTDLTLVCVALGKNSESDLLEAQTKVKLAGFKSLSYVVTQQYLPPLGPQLLESIKHYLVKLPKIRLWLLKLVKKQQWLFNCP</sequence>
<keyword evidence="2" id="KW-1185">Reference proteome</keyword>
<gene>
    <name evidence="1" type="ORF">SAMN02745724_00387</name>
</gene>
<dbReference type="OrthoDB" id="5812594at2"/>
<dbReference type="InterPro" id="IPR027417">
    <property type="entry name" value="P-loop_NTPase"/>
</dbReference>
<organism evidence="1 2">
    <name type="scientific">Pseudoalteromonas denitrificans DSM 6059</name>
    <dbReference type="NCBI Taxonomy" id="1123010"/>
    <lineage>
        <taxon>Bacteria</taxon>
        <taxon>Pseudomonadati</taxon>
        <taxon>Pseudomonadota</taxon>
        <taxon>Gammaproteobacteria</taxon>
        <taxon>Alteromonadales</taxon>
        <taxon>Pseudoalteromonadaceae</taxon>
        <taxon>Pseudoalteromonas</taxon>
    </lineage>
</organism>
<dbReference type="EMBL" id="FOLO01000002">
    <property type="protein sequence ID" value="SFB89199.1"/>
    <property type="molecule type" value="Genomic_DNA"/>
</dbReference>
<dbReference type="RefSeq" id="WP_091979333.1">
    <property type="nucleotide sequence ID" value="NZ_FOLO01000002.1"/>
</dbReference>
<dbReference type="STRING" id="1123010.SAMN02745724_00387"/>
<dbReference type="Proteomes" id="UP000198862">
    <property type="component" value="Unassembled WGS sequence"/>
</dbReference>
<name>A0A1I1EPW4_9GAMM</name>
<proteinExistence type="predicted"/>
<dbReference type="SUPFAM" id="SSF52540">
    <property type="entry name" value="P-loop containing nucleoside triphosphate hydrolases"/>
    <property type="match status" value="1"/>
</dbReference>
<protein>
    <submittedName>
        <fullName evidence="1">Chromosome partitioning ATPase, Mrp family, contains Fe-S cluster</fullName>
    </submittedName>
</protein>
<reference evidence="1 2" key="1">
    <citation type="submission" date="2016-10" db="EMBL/GenBank/DDBJ databases">
        <authorList>
            <person name="de Groot N.N."/>
        </authorList>
    </citation>
    <scope>NUCLEOTIDE SEQUENCE [LARGE SCALE GENOMIC DNA]</scope>
    <source>
        <strain evidence="1 2">DSM 6059</strain>
    </source>
</reference>
<dbReference type="Gene3D" id="3.40.50.300">
    <property type="entry name" value="P-loop containing nucleotide triphosphate hydrolases"/>
    <property type="match status" value="1"/>
</dbReference>